<name>A0ABS6F3N2_9CLOT</name>
<reference evidence="1 2" key="1">
    <citation type="submission" date="2021-06" db="EMBL/GenBank/DDBJ databases">
        <authorList>
            <person name="Sun Q."/>
            <person name="Li D."/>
        </authorList>
    </citation>
    <scope>NUCLEOTIDE SEQUENCE [LARGE SCALE GENOMIC DNA]</scope>
    <source>
        <strain evidence="1 2">MSJ-4</strain>
    </source>
</reference>
<keyword evidence="2" id="KW-1185">Reference proteome</keyword>
<dbReference type="Proteomes" id="UP000736583">
    <property type="component" value="Unassembled WGS sequence"/>
</dbReference>
<dbReference type="EMBL" id="JAHLQL010000003">
    <property type="protein sequence ID" value="MBU5592223.1"/>
    <property type="molecule type" value="Genomic_DNA"/>
</dbReference>
<sequence length="179" mass="21261">MKIGLVRHFKVNIQHKRYMNSAEYDEFAERYNVSDVFPKDVDLKNIKWDKCYCSDLSRAMFTAKSIYKGEIKVTDKLREIQVVSRFNTKVPIHYYLWDIIGRLSWLVNHPSQPEGSRQTKDRIEKVLDDIIKESKDEDNILIVSHAALMYCVKNELKRRGFKGEKFFRAENGVLYLFEK</sequence>
<dbReference type="CDD" id="cd07067">
    <property type="entry name" value="HP_PGM_like"/>
    <property type="match status" value="1"/>
</dbReference>
<accession>A0ABS6F3N2</accession>
<comment type="caution">
    <text evidence="1">The sequence shown here is derived from an EMBL/GenBank/DDBJ whole genome shotgun (WGS) entry which is preliminary data.</text>
</comment>
<dbReference type="Pfam" id="PF00300">
    <property type="entry name" value="His_Phos_1"/>
    <property type="match status" value="1"/>
</dbReference>
<organism evidence="1 2">
    <name type="scientific">Clostridium simiarum</name>
    <dbReference type="NCBI Taxonomy" id="2841506"/>
    <lineage>
        <taxon>Bacteria</taxon>
        <taxon>Bacillati</taxon>
        <taxon>Bacillota</taxon>
        <taxon>Clostridia</taxon>
        <taxon>Eubacteriales</taxon>
        <taxon>Clostridiaceae</taxon>
        <taxon>Clostridium</taxon>
    </lineage>
</organism>
<gene>
    <name evidence="1" type="ORF">KQI89_10660</name>
</gene>
<proteinExistence type="predicted"/>
<dbReference type="RefSeq" id="WP_216457057.1">
    <property type="nucleotide sequence ID" value="NZ_JAHLQL010000003.1"/>
</dbReference>
<evidence type="ECO:0000313" key="1">
    <source>
        <dbReference type="EMBL" id="MBU5592223.1"/>
    </source>
</evidence>
<dbReference type="InterPro" id="IPR013078">
    <property type="entry name" value="His_Pase_superF_clade-1"/>
</dbReference>
<evidence type="ECO:0000313" key="2">
    <source>
        <dbReference type="Proteomes" id="UP000736583"/>
    </source>
</evidence>
<protein>
    <submittedName>
        <fullName evidence="1">Histidine phosphatase family protein</fullName>
    </submittedName>
</protein>